<proteinExistence type="predicted"/>
<dbReference type="AlphaFoldDB" id="A0A4U9WJ27"/>
<accession>A0A4U9WJ27</accession>
<organism evidence="1">
    <name type="scientific">Serratia fonticola</name>
    <dbReference type="NCBI Taxonomy" id="47917"/>
    <lineage>
        <taxon>Bacteria</taxon>
        <taxon>Pseudomonadati</taxon>
        <taxon>Pseudomonadota</taxon>
        <taxon>Gammaproteobacteria</taxon>
        <taxon>Enterobacterales</taxon>
        <taxon>Yersiniaceae</taxon>
        <taxon>Serratia</taxon>
    </lineage>
</organism>
<sequence length="155" mass="18021">MDSSWEGMINYLKNHAQFNEFNQPVAMNSAQQEIGRKSEFTYNKNGQSFEIKFNNEKKQMKMTNTQPRLSWHHICRNVIVTKRRRLMTMTKKASNQKDDIWSVIAKGLVEAVKMVFSVSAFIFTASSSKTSNAPLENGHKDGWRDGHSGLWFLRW</sequence>
<reference evidence="1" key="1">
    <citation type="submission" date="2019-05" db="EMBL/GenBank/DDBJ databases">
        <authorList>
            <consortium name="Pathogen Informatics"/>
        </authorList>
    </citation>
    <scope>NUCLEOTIDE SEQUENCE [LARGE SCALE GENOMIC DNA]</scope>
    <source>
        <strain evidence="1">NCTC12965</strain>
    </source>
</reference>
<evidence type="ECO:0000313" key="1">
    <source>
        <dbReference type="EMBL" id="VTR59287.1"/>
    </source>
</evidence>
<gene>
    <name evidence="1" type="ORF">NCTC12965_07955</name>
</gene>
<protein>
    <submittedName>
        <fullName evidence="1">Uncharacterized protein</fullName>
    </submittedName>
</protein>
<name>A0A4U9WJ27_SERFO</name>
<dbReference type="EMBL" id="CABEEZ010000157">
    <property type="protein sequence ID" value="VTR59287.1"/>
    <property type="molecule type" value="Genomic_DNA"/>
</dbReference>